<dbReference type="OrthoDB" id="10477605at2759"/>
<organism evidence="1 2">
    <name type="scientific">Cetraspora pellucida</name>
    <dbReference type="NCBI Taxonomy" id="1433469"/>
    <lineage>
        <taxon>Eukaryota</taxon>
        <taxon>Fungi</taxon>
        <taxon>Fungi incertae sedis</taxon>
        <taxon>Mucoromycota</taxon>
        <taxon>Glomeromycotina</taxon>
        <taxon>Glomeromycetes</taxon>
        <taxon>Diversisporales</taxon>
        <taxon>Gigasporaceae</taxon>
        <taxon>Cetraspora</taxon>
    </lineage>
</organism>
<gene>
    <name evidence="1" type="ORF">CPELLU_LOCUS16324</name>
</gene>
<feature type="non-terminal residue" evidence="1">
    <location>
        <position position="58"/>
    </location>
</feature>
<reference evidence="1" key="1">
    <citation type="submission" date="2021-06" db="EMBL/GenBank/DDBJ databases">
        <authorList>
            <person name="Kallberg Y."/>
            <person name="Tangrot J."/>
            <person name="Rosling A."/>
        </authorList>
    </citation>
    <scope>NUCLEOTIDE SEQUENCE</scope>
    <source>
        <strain evidence="1">FL966</strain>
    </source>
</reference>
<evidence type="ECO:0000313" key="1">
    <source>
        <dbReference type="EMBL" id="CAG8779897.1"/>
    </source>
</evidence>
<name>A0A9N9P126_9GLOM</name>
<dbReference type="AlphaFoldDB" id="A0A9N9P126"/>
<dbReference type="EMBL" id="CAJVQA010023813">
    <property type="protein sequence ID" value="CAG8779897.1"/>
    <property type="molecule type" value="Genomic_DNA"/>
</dbReference>
<evidence type="ECO:0000313" key="2">
    <source>
        <dbReference type="Proteomes" id="UP000789759"/>
    </source>
</evidence>
<accession>A0A9N9P126</accession>
<proteinExistence type="predicted"/>
<protein>
    <submittedName>
        <fullName evidence="1">6325_t:CDS:1</fullName>
    </submittedName>
</protein>
<comment type="caution">
    <text evidence="1">The sequence shown here is derived from an EMBL/GenBank/DDBJ whole genome shotgun (WGS) entry which is preliminary data.</text>
</comment>
<dbReference type="Proteomes" id="UP000789759">
    <property type="component" value="Unassembled WGS sequence"/>
</dbReference>
<sequence>MQIEKFLVIPEENVIYEVSLNDQVITELVKMFRTNDSTTANFDDMNNSFKISIVSANM</sequence>
<keyword evidence="2" id="KW-1185">Reference proteome</keyword>